<evidence type="ECO:0000256" key="5">
    <source>
        <dbReference type="ARBA" id="ARBA00022989"/>
    </source>
</evidence>
<keyword evidence="4 8" id="KW-0812">Transmembrane</keyword>
<keyword evidence="5 8" id="KW-1133">Transmembrane helix</keyword>
<sequence>MGITKISFQFVLKQLYRLVFILSLLGLFLFIFDYGFEQSPGVQRVLNACYFVILLLGVLTSVLRYTTKEKKIKNSVLAFDIVSIFITLLVLYIHFFSEEAHHHLSFLYNDNWVKFVIILTFTREFSEQNINFKRTVLNPAQLFIISFLSIILAGAFLLMLPNATYTDISFLNALFTSTSAVCVTGLIVVDTGSYFTLFGQTIILCLIQIGGLGILTFASYFSYFFKGGSTYENQLTLSDVTGDKLGEVFSTLKRILAITFFIELTSAILIFTSLNKALFESFSERLFFSVFHSISAFCNAGFSTLPNNLYEEGFKYNYYLQTVIVLTLILGGLGFPIVVNILKYLKYYFTKRLFYFGHKKKEYIPWVLNLNSRIALVTTISLTVFGTIIFYINEYNNTLATHHGFGKFITALFGAATPRTAGFNTIDMSALNFSTIMMIFLLMWVGASPASTGGGIKTNTFAVAILNFISLARGKAKIEIFRREIADVSVRRAFAVIALSLLVIGLAVMLISIFDSDKSLLNIAFECFSAYSTVGLSLGITAKLSALSKLVIIVVMFVGRVSMLSILIAVFKKVKQQNYRYPKEEITIN</sequence>
<evidence type="ECO:0000256" key="3">
    <source>
        <dbReference type="ARBA" id="ARBA00022475"/>
    </source>
</evidence>
<evidence type="ECO:0000256" key="6">
    <source>
        <dbReference type="ARBA" id="ARBA00023065"/>
    </source>
</evidence>
<dbReference type="PANTHER" id="PTHR32024">
    <property type="entry name" value="TRK SYSTEM POTASSIUM UPTAKE PROTEIN TRKG-RELATED"/>
    <property type="match status" value="1"/>
</dbReference>
<gene>
    <name evidence="9" type="ORF">GCM10007962_24900</name>
</gene>
<dbReference type="InterPro" id="IPR003445">
    <property type="entry name" value="Cat_transpt"/>
</dbReference>
<keyword evidence="6" id="KW-0406">Ion transport</keyword>
<evidence type="ECO:0000256" key="2">
    <source>
        <dbReference type="ARBA" id="ARBA00022448"/>
    </source>
</evidence>
<comment type="subcellular location">
    <subcellularLocation>
        <location evidence="1">Cell membrane</location>
        <topology evidence="1">Multi-pass membrane protein</topology>
    </subcellularLocation>
</comment>
<accession>A0A8J3BQU4</accession>
<feature type="transmembrane region" description="Helical" evidence="8">
    <location>
        <begin position="286"/>
        <end position="306"/>
    </location>
</feature>
<evidence type="ECO:0000313" key="10">
    <source>
        <dbReference type="Proteomes" id="UP000612329"/>
    </source>
</evidence>
<keyword evidence="10" id="KW-1185">Reference proteome</keyword>
<dbReference type="GO" id="GO:0005886">
    <property type="term" value="C:plasma membrane"/>
    <property type="evidence" value="ECO:0007669"/>
    <property type="project" value="UniProtKB-SubCell"/>
</dbReference>
<evidence type="ECO:0000256" key="7">
    <source>
        <dbReference type="ARBA" id="ARBA00023136"/>
    </source>
</evidence>
<name>A0A8J3BQU4_9FLAO</name>
<reference evidence="9" key="1">
    <citation type="journal article" date="2014" name="Int. J. Syst. Evol. Microbiol.">
        <title>Complete genome sequence of Corynebacterium casei LMG S-19264T (=DSM 44701T), isolated from a smear-ripened cheese.</title>
        <authorList>
            <consortium name="US DOE Joint Genome Institute (JGI-PGF)"/>
            <person name="Walter F."/>
            <person name="Albersmeier A."/>
            <person name="Kalinowski J."/>
            <person name="Ruckert C."/>
        </authorList>
    </citation>
    <scope>NUCLEOTIDE SEQUENCE</scope>
    <source>
        <strain evidence="9">JCM 12862</strain>
    </source>
</reference>
<feature type="transmembrane region" description="Helical" evidence="8">
    <location>
        <begin position="318"/>
        <end position="342"/>
    </location>
</feature>
<comment type="caution">
    <text evidence="9">The sequence shown here is derived from an EMBL/GenBank/DDBJ whole genome shotgun (WGS) entry which is preliminary data.</text>
</comment>
<feature type="transmembrane region" description="Helical" evidence="8">
    <location>
        <begin position="493"/>
        <end position="514"/>
    </location>
</feature>
<dbReference type="EMBL" id="BMNR01000005">
    <property type="protein sequence ID" value="GGK29660.1"/>
    <property type="molecule type" value="Genomic_DNA"/>
</dbReference>
<feature type="transmembrane region" description="Helical" evidence="8">
    <location>
        <begin position="550"/>
        <end position="571"/>
    </location>
</feature>
<feature type="transmembrane region" description="Helical" evidence="8">
    <location>
        <begin position="429"/>
        <end position="447"/>
    </location>
</feature>
<dbReference type="AlphaFoldDB" id="A0A8J3BQU4"/>
<dbReference type="RefSeq" id="WP_229669519.1">
    <property type="nucleotide sequence ID" value="NZ_BMNR01000005.1"/>
</dbReference>
<feature type="transmembrane region" description="Helical" evidence="8">
    <location>
        <begin position="142"/>
        <end position="162"/>
    </location>
</feature>
<dbReference type="GO" id="GO:0008324">
    <property type="term" value="F:monoatomic cation transmembrane transporter activity"/>
    <property type="evidence" value="ECO:0007669"/>
    <property type="project" value="InterPro"/>
</dbReference>
<keyword evidence="3" id="KW-1003">Cell membrane</keyword>
<feature type="transmembrane region" description="Helical" evidence="8">
    <location>
        <begin position="168"/>
        <end position="189"/>
    </location>
</feature>
<feature type="transmembrane region" description="Helical" evidence="8">
    <location>
        <begin position="44"/>
        <end position="65"/>
    </location>
</feature>
<keyword evidence="7 8" id="KW-0472">Membrane</keyword>
<feature type="transmembrane region" description="Helical" evidence="8">
    <location>
        <begin position="15"/>
        <end position="32"/>
    </location>
</feature>
<evidence type="ECO:0000256" key="4">
    <source>
        <dbReference type="ARBA" id="ARBA00022692"/>
    </source>
</evidence>
<proteinExistence type="predicted"/>
<feature type="transmembrane region" description="Helical" evidence="8">
    <location>
        <begin position="453"/>
        <end position="472"/>
    </location>
</feature>
<organism evidence="9 10">
    <name type="scientific">Yeosuana aromativorans</name>
    <dbReference type="NCBI Taxonomy" id="288019"/>
    <lineage>
        <taxon>Bacteria</taxon>
        <taxon>Pseudomonadati</taxon>
        <taxon>Bacteroidota</taxon>
        <taxon>Flavobacteriia</taxon>
        <taxon>Flavobacteriales</taxon>
        <taxon>Flavobacteriaceae</taxon>
        <taxon>Yeosuana</taxon>
    </lineage>
</organism>
<keyword evidence="2" id="KW-0813">Transport</keyword>
<dbReference type="GO" id="GO:0030001">
    <property type="term" value="P:metal ion transport"/>
    <property type="evidence" value="ECO:0007669"/>
    <property type="project" value="UniProtKB-ARBA"/>
</dbReference>
<feature type="transmembrane region" description="Helical" evidence="8">
    <location>
        <begin position="77"/>
        <end position="97"/>
    </location>
</feature>
<feature type="transmembrane region" description="Helical" evidence="8">
    <location>
        <begin position="398"/>
        <end position="417"/>
    </location>
</feature>
<dbReference type="Proteomes" id="UP000612329">
    <property type="component" value="Unassembled WGS sequence"/>
</dbReference>
<feature type="transmembrane region" description="Helical" evidence="8">
    <location>
        <begin position="255"/>
        <end position="274"/>
    </location>
</feature>
<protein>
    <submittedName>
        <fullName evidence="9">Potassium transporter</fullName>
    </submittedName>
</protein>
<dbReference type="Pfam" id="PF02386">
    <property type="entry name" value="TrkH"/>
    <property type="match status" value="1"/>
</dbReference>
<evidence type="ECO:0000256" key="1">
    <source>
        <dbReference type="ARBA" id="ARBA00004651"/>
    </source>
</evidence>
<reference evidence="9" key="2">
    <citation type="submission" date="2020-09" db="EMBL/GenBank/DDBJ databases">
        <authorList>
            <person name="Sun Q."/>
            <person name="Ohkuma M."/>
        </authorList>
    </citation>
    <scope>NUCLEOTIDE SEQUENCE</scope>
    <source>
        <strain evidence="9">JCM 12862</strain>
    </source>
</reference>
<evidence type="ECO:0000256" key="8">
    <source>
        <dbReference type="SAM" id="Phobius"/>
    </source>
</evidence>
<dbReference type="PANTHER" id="PTHR32024:SF1">
    <property type="entry name" value="KTR SYSTEM POTASSIUM UPTAKE PROTEIN B"/>
    <property type="match status" value="1"/>
</dbReference>
<feature type="transmembrane region" description="Helical" evidence="8">
    <location>
        <begin position="201"/>
        <end position="225"/>
    </location>
</feature>
<evidence type="ECO:0000313" key="9">
    <source>
        <dbReference type="EMBL" id="GGK29660.1"/>
    </source>
</evidence>
<feature type="transmembrane region" description="Helical" evidence="8">
    <location>
        <begin position="363"/>
        <end position="392"/>
    </location>
</feature>